<dbReference type="AlphaFoldDB" id="A0A7E4VER8"/>
<reference evidence="2" key="2">
    <citation type="submission" date="2020-10" db="UniProtKB">
        <authorList>
            <consortium name="WormBaseParasite"/>
        </authorList>
    </citation>
    <scope>IDENTIFICATION</scope>
</reference>
<reference evidence="1" key="1">
    <citation type="journal article" date="2013" name="Genetics">
        <title>The draft genome and transcriptome of Panagrellus redivivus are shaped by the harsh demands of a free-living lifestyle.</title>
        <authorList>
            <person name="Srinivasan J."/>
            <person name="Dillman A.R."/>
            <person name="Macchietto M.G."/>
            <person name="Heikkinen L."/>
            <person name="Lakso M."/>
            <person name="Fracchia K.M."/>
            <person name="Antoshechkin I."/>
            <person name="Mortazavi A."/>
            <person name="Wong G."/>
            <person name="Sternberg P.W."/>
        </authorList>
    </citation>
    <scope>NUCLEOTIDE SEQUENCE [LARGE SCALE GENOMIC DNA]</scope>
    <source>
        <strain evidence="1">MT8872</strain>
    </source>
</reference>
<sequence>MCSWNSHPLIWDSVILGLHYCQDHREPHQAKSNMDNGETVPLNPVDSAIDLITPVPSTASSDAASNNEQQMNALDSAIDIPAVTASSLSPSVAPQPGPTPEIAPPMLPGAAPAIPAEAQNAPSVQPWNPHMDHCQGAVNYIGYFMANNMLAYFAHDAVHYTGIRLPGQSGIDACFGPVTFLQDDTQPGVHAFKFAYERALEEKVQYAYIEGTELKFQMADYKEPWMRAYIAEMKASQQAMMLLYMDSVNLFSEVDQTLSEHGFDLFEP</sequence>
<evidence type="ECO:0000313" key="1">
    <source>
        <dbReference type="Proteomes" id="UP000492821"/>
    </source>
</evidence>
<dbReference type="WBParaSite" id="Pan_g20210.t1">
    <property type="protein sequence ID" value="Pan_g20210.t1"/>
    <property type="gene ID" value="Pan_g20210"/>
</dbReference>
<evidence type="ECO:0000313" key="2">
    <source>
        <dbReference type="WBParaSite" id="Pan_g20210.t1"/>
    </source>
</evidence>
<accession>A0A7E4VER8</accession>
<keyword evidence="1" id="KW-1185">Reference proteome</keyword>
<proteinExistence type="predicted"/>
<name>A0A7E4VER8_PANRE</name>
<dbReference type="Proteomes" id="UP000492821">
    <property type="component" value="Unassembled WGS sequence"/>
</dbReference>
<protein>
    <submittedName>
        <fullName evidence="2">Tox-REase-5 domain-containing protein</fullName>
    </submittedName>
</protein>
<organism evidence="1 2">
    <name type="scientific">Panagrellus redivivus</name>
    <name type="common">Microworm</name>
    <dbReference type="NCBI Taxonomy" id="6233"/>
    <lineage>
        <taxon>Eukaryota</taxon>
        <taxon>Metazoa</taxon>
        <taxon>Ecdysozoa</taxon>
        <taxon>Nematoda</taxon>
        <taxon>Chromadorea</taxon>
        <taxon>Rhabditida</taxon>
        <taxon>Tylenchina</taxon>
        <taxon>Panagrolaimomorpha</taxon>
        <taxon>Panagrolaimoidea</taxon>
        <taxon>Panagrolaimidae</taxon>
        <taxon>Panagrellus</taxon>
    </lineage>
</organism>